<dbReference type="Pfam" id="PF00067">
    <property type="entry name" value="p450"/>
    <property type="match status" value="1"/>
</dbReference>
<dbReference type="PRINTS" id="PR00385">
    <property type="entry name" value="P450"/>
</dbReference>
<dbReference type="SUPFAM" id="SSF48264">
    <property type="entry name" value="Cytochrome P450"/>
    <property type="match status" value="1"/>
</dbReference>
<evidence type="ECO:0000313" key="3">
    <source>
        <dbReference type="EMBL" id="KAF5202426.1"/>
    </source>
</evidence>
<reference evidence="3 4" key="1">
    <citation type="submission" date="2020-06" db="EMBL/GenBank/DDBJ databases">
        <title>Transcriptomic and genomic resources for Thalictrum thalictroides and T. hernandezii: Facilitating candidate gene discovery in an emerging model plant lineage.</title>
        <authorList>
            <person name="Arias T."/>
            <person name="Riano-Pachon D.M."/>
            <person name="Di Stilio V.S."/>
        </authorList>
    </citation>
    <scope>NUCLEOTIDE SEQUENCE [LARGE SCALE GENOMIC DNA]</scope>
    <source>
        <strain evidence="4">cv. WT478/WT964</strain>
        <tissue evidence="3">Leaves</tissue>
    </source>
</reference>
<comment type="caution">
    <text evidence="3">The sequence shown here is derived from an EMBL/GenBank/DDBJ whole genome shotgun (WGS) entry which is preliminary data.</text>
</comment>
<dbReference type="PANTHER" id="PTHR47950">
    <property type="entry name" value="CYTOCHROME P450, FAMILY 76, SUBFAMILY C, POLYPEPTIDE 5-RELATED"/>
    <property type="match status" value="1"/>
</dbReference>
<proteinExistence type="inferred from homology"/>
<evidence type="ECO:0000256" key="1">
    <source>
        <dbReference type="ARBA" id="ARBA00010617"/>
    </source>
</evidence>
<accession>A0A7J6WY97</accession>
<dbReference type="OrthoDB" id="2789670at2759"/>
<protein>
    <submittedName>
        <fullName evidence="3">Cytochrome p450</fullName>
    </submittedName>
</protein>
<dbReference type="GO" id="GO:0005506">
    <property type="term" value="F:iron ion binding"/>
    <property type="evidence" value="ECO:0007669"/>
    <property type="project" value="InterPro"/>
</dbReference>
<dbReference type="InterPro" id="IPR036396">
    <property type="entry name" value="Cyt_P450_sf"/>
</dbReference>
<organism evidence="3 4">
    <name type="scientific">Thalictrum thalictroides</name>
    <name type="common">Rue-anemone</name>
    <name type="synonym">Anemone thalictroides</name>
    <dbReference type="NCBI Taxonomy" id="46969"/>
    <lineage>
        <taxon>Eukaryota</taxon>
        <taxon>Viridiplantae</taxon>
        <taxon>Streptophyta</taxon>
        <taxon>Embryophyta</taxon>
        <taxon>Tracheophyta</taxon>
        <taxon>Spermatophyta</taxon>
        <taxon>Magnoliopsida</taxon>
        <taxon>Ranunculales</taxon>
        <taxon>Ranunculaceae</taxon>
        <taxon>Thalictroideae</taxon>
        <taxon>Thalictrum</taxon>
    </lineage>
</organism>
<dbReference type="PRINTS" id="PR00463">
    <property type="entry name" value="EP450I"/>
</dbReference>
<dbReference type="AlphaFoldDB" id="A0A7J6WY97"/>
<evidence type="ECO:0000256" key="2">
    <source>
        <dbReference type="SAM" id="SignalP"/>
    </source>
</evidence>
<dbReference type="InterPro" id="IPR001128">
    <property type="entry name" value="Cyt_P450"/>
</dbReference>
<dbReference type="InterPro" id="IPR002401">
    <property type="entry name" value="Cyt_P450_E_grp-I"/>
</dbReference>
<keyword evidence="2" id="KW-0732">Signal</keyword>
<evidence type="ECO:0000313" key="4">
    <source>
        <dbReference type="Proteomes" id="UP000554482"/>
    </source>
</evidence>
<dbReference type="EMBL" id="JABWDY010008131">
    <property type="protein sequence ID" value="KAF5202426.1"/>
    <property type="molecule type" value="Genomic_DNA"/>
</dbReference>
<sequence>MNYSALLLLWFTFVLAINVLTTATRILFATSKLPPGPFPLPIVGNLFKLGNNAHQSLAKLAKIYGPLMTLKFGSVTTIVVSSDKMAQLLLQKHDDAFAGRTVSATVHILGHHEASLVLSQPTPYWRSIRKLCVSQMFTTQRLNSNEQLRLLKVKGLINYIRDNAKSRCAVDIGQAVFSTTLSIISCNVFSIDLTQLESSQDFKDIVCRVMEESGRPNLADFFPLLKPFDPQGIKKRMANYFRKLDVIFDRIIDQRLQSKEENLSNDVLDTLLHHTLEDGSILPHSNIKAILKDLFVAGTDTTTVTLEWAMTELLRNPNIMAKARLELKQTIDKGKPIEESDIAQLPYLQAIVKETMRLHPAVPLLIPHRAETDTDICSFTVPRHAQNSEDINMEENLGLALQKAEPLRAIPIEG</sequence>
<dbReference type="Gene3D" id="1.10.630.10">
    <property type="entry name" value="Cytochrome P450"/>
    <property type="match status" value="1"/>
</dbReference>
<dbReference type="GO" id="GO:0016705">
    <property type="term" value="F:oxidoreductase activity, acting on paired donors, with incorporation or reduction of molecular oxygen"/>
    <property type="evidence" value="ECO:0007669"/>
    <property type="project" value="InterPro"/>
</dbReference>
<feature type="signal peptide" evidence="2">
    <location>
        <begin position="1"/>
        <end position="16"/>
    </location>
</feature>
<keyword evidence="4" id="KW-1185">Reference proteome</keyword>
<dbReference type="Proteomes" id="UP000554482">
    <property type="component" value="Unassembled WGS sequence"/>
</dbReference>
<dbReference type="GO" id="GO:0004497">
    <property type="term" value="F:monooxygenase activity"/>
    <property type="evidence" value="ECO:0007669"/>
    <property type="project" value="InterPro"/>
</dbReference>
<dbReference type="GO" id="GO:0044550">
    <property type="term" value="P:secondary metabolite biosynthetic process"/>
    <property type="evidence" value="ECO:0007669"/>
    <property type="project" value="UniProtKB-ARBA"/>
</dbReference>
<name>A0A7J6WY97_THATH</name>
<gene>
    <name evidence="3" type="ORF">FRX31_007986</name>
</gene>
<dbReference type="GO" id="GO:0020037">
    <property type="term" value="F:heme binding"/>
    <property type="evidence" value="ECO:0007669"/>
    <property type="project" value="InterPro"/>
</dbReference>
<feature type="chain" id="PRO_5029718642" evidence="2">
    <location>
        <begin position="17"/>
        <end position="414"/>
    </location>
</feature>
<comment type="similarity">
    <text evidence="1">Belongs to the cytochrome P450 family.</text>
</comment>
<dbReference type="PANTHER" id="PTHR47950:SF44">
    <property type="entry name" value="CYTOCHROME P450, FAMILY 76, SUBFAMILY C, POLYPEPTIDE 5-RELATED"/>
    <property type="match status" value="1"/>
</dbReference>